<proteinExistence type="predicted"/>
<reference evidence="1 2" key="1">
    <citation type="submission" date="2021-06" db="EMBL/GenBank/DDBJ databases">
        <authorList>
            <person name="Kallberg Y."/>
            <person name="Tangrot J."/>
            <person name="Rosling A."/>
        </authorList>
    </citation>
    <scope>NUCLEOTIDE SEQUENCE [LARGE SCALE GENOMIC DNA]</scope>
    <source>
        <strain evidence="1 2">120-4 pot B 10/14</strain>
    </source>
</reference>
<keyword evidence="2" id="KW-1185">Reference proteome</keyword>
<name>A0ABN7WM42_GIGMA</name>
<dbReference type="EMBL" id="CAJVQB010048611">
    <property type="protein sequence ID" value="CAG8834068.1"/>
    <property type="molecule type" value="Genomic_DNA"/>
</dbReference>
<gene>
    <name evidence="1" type="ORF">GMARGA_LOCUS31865</name>
</gene>
<evidence type="ECO:0000313" key="1">
    <source>
        <dbReference type="EMBL" id="CAG8834068.1"/>
    </source>
</evidence>
<comment type="caution">
    <text evidence="1">The sequence shown here is derived from an EMBL/GenBank/DDBJ whole genome shotgun (WGS) entry which is preliminary data.</text>
</comment>
<dbReference type="Proteomes" id="UP000789901">
    <property type="component" value="Unassembled WGS sequence"/>
</dbReference>
<evidence type="ECO:0000313" key="2">
    <source>
        <dbReference type="Proteomes" id="UP000789901"/>
    </source>
</evidence>
<sequence length="169" mass="19626">MSLHTTLIVIIVTKENTNLLAHGFAKYQLAENDFKIIRWKYFCPFNKPQAKFSIECGEFTYFEAECYQYNSHTNSKNVYMKLRIFYPTNVAWFSYLGTNSSIKIGRLFIVSGFVSYINSDFVIFEVTYVDFITSNINIALNVQPSITLNDSEHRSDIDMIAENTDFNIL</sequence>
<organism evidence="1 2">
    <name type="scientific">Gigaspora margarita</name>
    <dbReference type="NCBI Taxonomy" id="4874"/>
    <lineage>
        <taxon>Eukaryota</taxon>
        <taxon>Fungi</taxon>
        <taxon>Fungi incertae sedis</taxon>
        <taxon>Mucoromycota</taxon>
        <taxon>Glomeromycotina</taxon>
        <taxon>Glomeromycetes</taxon>
        <taxon>Diversisporales</taxon>
        <taxon>Gigasporaceae</taxon>
        <taxon>Gigaspora</taxon>
    </lineage>
</organism>
<protein>
    <submittedName>
        <fullName evidence="1">5611_t:CDS:1</fullName>
    </submittedName>
</protein>
<accession>A0ABN7WM42</accession>